<evidence type="ECO:0000313" key="2">
    <source>
        <dbReference type="Proteomes" id="UP000516173"/>
    </source>
</evidence>
<dbReference type="KEGG" id="nwl:NWFMUON74_43440"/>
<proteinExistence type="predicted"/>
<keyword evidence="2" id="KW-1185">Reference proteome</keyword>
<dbReference type="RefSeq" id="WP_187683621.1">
    <property type="nucleotide sequence ID" value="NZ_AP023396.1"/>
</dbReference>
<reference evidence="1 2" key="1">
    <citation type="submission" date="2020-08" db="EMBL/GenBank/DDBJ databases">
        <title>Genome Sequencing of Nocardia wallacei strain FMUON74 and assembly.</title>
        <authorList>
            <person name="Toyokawa M."/>
            <person name="Uesaka K."/>
        </authorList>
    </citation>
    <scope>NUCLEOTIDE SEQUENCE [LARGE SCALE GENOMIC DNA]</scope>
    <source>
        <strain evidence="1 2">FMUON74</strain>
    </source>
</reference>
<evidence type="ECO:0000313" key="1">
    <source>
        <dbReference type="EMBL" id="BCK56572.1"/>
    </source>
</evidence>
<dbReference type="Proteomes" id="UP000516173">
    <property type="component" value="Chromosome"/>
</dbReference>
<sequence length="72" mass="7863">MVAATPHPGGTGPDSCHIRVRFDSPPIVFDYQDDRAVAARFSAAVTKSGARVTIDSDLRDNLPPLPCRRLWT</sequence>
<dbReference type="AlphaFoldDB" id="A0A7G1KMX8"/>
<organism evidence="1 2">
    <name type="scientific">Nocardia wallacei</name>
    <dbReference type="NCBI Taxonomy" id="480035"/>
    <lineage>
        <taxon>Bacteria</taxon>
        <taxon>Bacillati</taxon>
        <taxon>Actinomycetota</taxon>
        <taxon>Actinomycetes</taxon>
        <taxon>Mycobacteriales</taxon>
        <taxon>Nocardiaceae</taxon>
        <taxon>Nocardia</taxon>
    </lineage>
</organism>
<accession>A0A7G1KMX8</accession>
<dbReference type="GeneID" id="80348816"/>
<dbReference type="EMBL" id="AP023396">
    <property type="protein sequence ID" value="BCK56572.1"/>
    <property type="molecule type" value="Genomic_DNA"/>
</dbReference>
<protein>
    <submittedName>
        <fullName evidence="1">Uncharacterized protein</fullName>
    </submittedName>
</protein>
<name>A0A7G1KMX8_9NOCA</name>
<gene>
    <name evidence="1" type="ORF">NWFMUON74_43440</name>
</gene>